<evidence type="ECO:0000313" key="4">
    <source>
        <dbReference type="Proteomes" id="UP001166784"/>
    </source>
</evidence>
<dbReference type="EMBL" id="JAKWJU010000002">
    <property type="protein sequence ID" value="MCH6163264.1"/>
    <property type="molecule type" value="Genomic_DNA"/>
</dbReference>
<reference evidence="3" key="2">
    <citation type="journal article" date="2023" name="Int. J. Syst. Evol. Microbiol.">
        <title>Streptomyces marispadix sp. nov., isolated from marine beach sediment of the Northern Coast of Portugal.</title>
        <authorList>
            <person name="dos Santos J.D.N."/>
            <person name="Vitorino I.R."/>
            <person name="Kallscheuer N."/>
            <person name="Srivastava A."/>
            <person name="Krautwurst S."/>
            <person name="Marz M."/>
            <person name="Jogler C."/>
            <person name="Lobo Da Cunha A."/>
            <person name="Catita J."/>
            <person name="Goncalves H."/>
            <person name="Gonzalez I."/>
            <person name="Reyes F."/>
            <person name="Lage O.M."/>
        </authorList>
    </citation>
    <scope>NUCLEOTIDE SEQUENCE</scope>
    <source>
        <strain evidence="3">M600PL45_2</strain>
    </source>
</reference>
<sequence length="819" mass="80964">MTSSPASSVFGQPVTFTATVTSVLSGQGVPTGTVTFVIAGSGGGSFTVPLDSSGKATVTATSLGTGAHAVTATYNGSAQFSRSSGTFRHAVLRAATTTEVSSSPNPSLPGAPVTFTATVTAVPPGAGTPGGTVTFVIDALPSMTAPLNASGKATVTVSGLPAGQQPVVAIYTGSNNFLPSTASGTQDVTPTKKPTTTTVTSTPDPSVYGQPVTLSASVAPVPPGTGTPTGTVTFTVDGSGGGTFTAPLNASGVANVSLVTLGTGSHNIAAAYNGDAAFASSAGSDTHTVDRTATATAVVSSPDPSVFGQGVTFTATVTSVPPGAGVPTGDVVFTVEGAGTFTVPLAGDGTAATTLDALPAGDLTVTAVYSGDTEHAPSSGSDTHTVDKAATATTVVSSPDPSVPGQGVTFTATVTAVPPGAGVPTGDVVFTISGGPTLSAGLAGGVATVTTSALSRGTHTVTADYQGSADFAPSTGTDTHIVDGASTTTSVTSSPDPSVFGQPVTFAAVVSPVAPATGVPTGTVTFDIGGTPATATLDSNGVARVTDSTLHAGAYSVTATYNGDSAYNPSTGSATHTVAQAATTTVAASSPDPSVFGQAVTFTATVSAVAPGAGTPTGSVTFTESSGGTVTVPLDGSGVASFTFAELPAGTYSGTATYSGDADFASSSGSDTHVVSPADTTTTVSSAPDPSVFGQAVTFTATVSAVAPGVRVRADGHLHRDGLPRPARRWYAVGHRHLHRRRHHHSHRDPGHLRYRHRQHRRARCRKPHDRSRLRRESRGSSPRTAAAPTPSTRRRPRPPSSATPTRPSSGSRRPSRPG</sequence>
<dbReference type="InterPro" id="IPR013783">
    <property type="entry name" value="Ig-like_fold"/>
</dbReference>
<feature type="domain" description="Bacterial Ig-like" evidence="2">
    <location>
        <begin position="299"/>
        <end position="386"/>
    </location>
</feature>
<dbReference type="Gene3D" id="2.60.40.10">
    <property type="entry name" value="Immunoglobulins"/>
    <property type="match status" value="7"/>
</dbReference>
<evidence type="ECO:0000313" key="3">
    <source>
        <dbReference type="EMBL" id="MCH6163264.1"/>
    </source>
</evidence>
<organism evidence="3 4">
    <name type="scientific">Streptomyces marispadix</name>
    <dbReference type="NCBI Taxonomy" id="2922868"/>
    <lineage>
        <taxon>Bacteria</taxon>
        <taxon>Bacillati</taxon>
        <taxon>Actinomycetota</taxon>
        <taxon>Actinomycetes</taxon>
        <taxon>Kitasatosporales</taxon>
        <taxon>Streptomycetaceae</taxon>
        <taxon>Streptomyces</taxon>
    </lineage>
</organism>
<feature type="domain" description="Bacterial Ig-like" evidence="2">
    <location>
        <begin position="589"/>
        <end position="673"/>
    </location>
</feature>
<feature type="compositionally biased region" description="Low complexity" evidence="1">
    <location>
        <begin position="780"/>
        <end position="792"/>
    </location>
</feature>
<reference evidence="3" key="1">
    <citation type="submission" date="2022-03" db="EMBL/GenBank/DDBJ databases">
        <authorList>
            <person name="Santos J.D.N."/>
            <person name="Kallscheuer N."/>
            <person name="Jogler C."/>
            <person name="Lage O.M."/>
        </authorList>
    </citation>
    <scope>NUCLEOTIDE SEQUENCE</scope>
    <source>
        <strain evidence="3">M600PL45_2</strain>
    </source>
</reference>
<proteinExistence type="predicted"/>
<comment type="caution">
    <text evidence="3">The sequence shown here is derived from an EMBL/GenBank/DDBJ whole genome shotgun (WGS) entry which is preliminary data.</text>
</comment>
<feature type="region of interest" description="Disordered" evidence="1">
    <location>
        <begin position="477"/>
        <end position="496"/>
    </location>
</feature>
<dbReference type="Proteomes" id="UP001166784">
    <property type="component" value="Unassembled WGS sequence"/>
</dbReference>
<feature type="domain" description="Bacterial Ig-like" evidence="2">
    <location>
        <begin position="199"/>
        <end position="289"/>
    </location>
</feature>
<feature type="domain" description="Bacterial Ig-like" evidence="2">
    <location>
        <begin position="1"/>
        <end position="86"/>
    </location>
</feature>
<feature type="region of interest" description="Disordered" evidence="1">
    <location>
        <begin position="181"/>
        <end position="207"/>
    </location>
</feature>
<feature type="domain" description="Bacterial Ig-like" evidence="2">
    <location>
        <begin position="491"/>
        <end position="578"/>
    </location>
</feature>
<feature type="domain" description="Bacterial Ig-like" evidence="2">
    <location>
        <begin position="101"/>
        <end position="188"/>
    </location>
</feature>
<name>A0ABS9T403_9ACTN</name>
<evidence type="ECO:0000256" key="1">
    <source>
        <dbReference type="SAM" id="MobiDB-lite"/>
    </source>
</evidence>
<feature type="compositionally biased region" description="Basic residues" evidence="1">
    <location>
        <begin position="736"/>
        <end position="776"/>
    </location>
</feature>
<feature type="region of interest" description="Disordered" evidence="1">
    <location>
        <begin position="736"/>
        <end position="819"/>
    </location>
</feature>
<dbReference type="InterPro" id="IPR032109">
    <property type="entry name" value="Big_3_5"/>
</dbReference>
<gene>
    <name evidence="3" type="ORF">MMA15_23585</name>
</gene>
<feature type="compositionally biased region" description="Low complexity" evidence="1">
    <location>
        <begin position="801"/>
        <end position="813"/>
    </location>
</feature>
<evidence type="ECO:0000259" key="2">
    <source>
        <dbReference type="Pfam" id="PF16640"/>
    </source>
</evidence>
<accession>A0ABS9T403</accession>
<keyword evidence="4" id="KW-1185">Reference proteome</keyword>
<dbReference type="Pfam" id="PF16640">
    <property type="entry name" value="Big_3_5"/>
    <property type="match status" value="7"/>
</dbReference>
<protein>
    <submittedName>
        <fullName evidence="3">Ig-like domain-containing protein</fullName>
    </submittedName>
</protein>
<dbReference type="SUPFAM" id="SSF49373">
    <property type="entry name" value="Invasin/intimin cell-adhesion fragments"/>
    <property type="match status" value="1"/>
</dbReference>
<feature type="domain" description="Bacterial Ig-like" evidence="2">
    <location>
        <begin position="396"/>
        <end position="479"/>
    </location>
</feature>
<feature type="compositionally biased region" description="Low complexity" evidence="1">
    <location>
        <begin position="187"/>
        <end position="206"/>
    </location>
</feature>
<dbReference type="InterPro" id="IPR008964">
    <property type="entry name" value="Invasin/intimin_cell_adhesion"/>
</dbReference>